<name>A0A4Q1C8P8_9BACT</name>
<reference evidence="2 3" key="1">
    <citation type="submission" date="2019-01" db="EMBL/GenBank/DDBJ databases">
        <title>Lacunisphaera sp. strain TWA-58.</title>
        <authorList>
            <person name="Chen W.-M."/>
        </authorList>
    </citation>
    <scope>NUCLEOTIDE SEQUENCE [LARGE SCALE GENOMIC DNA]</scope>
    <source>
        <strain evidence="2 3">TWA-58</strain>
    </source>
</reference>
<dbReference type="Pfam" id="PF12006">
    <property type="entry name" value="DUF3500"/>
    <property type="match status" value="1"/>
</dbReference>
<dbReference type="OrthoDB" id="581140at2"/>
<dbReference type="AlphaFoldDB" id="A0A4Q1C8P8"/>
<sequence length="398" mass="44179">MPHAAPRRRLFTFIWAAFAAALVAAETEQEQVTRMFAERQQQALAQPFHGVTTPEGKSAGLFPVKKTGVSTDQLLGAAQAFLAALSPEQKKRTAFAVDDSEWRKWCNVDNGIYVRQGTSLKEMDAVQRAAARELMRATLSAKGLALADAIRRTDQTLRELNEGDPAYDEELYFFTVMGTPSATEPWGWQLDGHHLVINTFVLGDQVTMTPAFWGGEPVHTTSGKYSGNVILQEEQDQGLAFMRSLDAAQQSAARLAPRKERDDMKAAAFQDNLVLPFAGLPAKQLSPAQKRQLLALTALFVNNQSDGHARVKLDEVAAQLDGTWFAWIGDTSPDAVFYFRIHSPVILIEFDHQRPVGVPGVPRTVTREHIHVIVRTPNGNDYGKDLLRQHLEQHPHPL</sequence>
<evidence type="ECO:0000256" key="1">
    <source>
        <dbReference type="SAM" id="SignalP"/>
    </source>
</evidence>
<proteinExistence type="predicted"/>
<comment type="caution">
    <text evidence="2">The sequence shown here is derived from an EMBL/GenBank/DDBJ whole genome shotgun (WGS) entry which is preliminary data.</text>
</comment>
<evidence type="ECO:0000313" key="3">
    <source>
        <dbReference type="Proteomes" id="UP000290218"/>
    </source>
</evidence>
<dbReference type="PANTHER" id="PTHR37489">
    <property type="entry name" value="DUF3500 DOMAIN-CONTAINING PROTEIN"/>
    <property type="match status" value="1"/>
</dbReference>
<gene>
    <name evidence="2" type="ORF">ESB00_04860</name>
</gene>
<feature type="signal peptide" evidence="1">
    <location>
        <begin position="1"/>
        <end position="24"/>
    </location>
</feature>
<dbReference type="PANTHER" id="PTHR37489:SF1">
    <property type="entry name" value="DUF3500 DOMAIN-CONTAINING PROTEIN"/>
    <property type="match status" value="1"/>
</dbReference>
<dbReference type="EMBL" id="SDHX01000001">
    <property type="protein sequence ID" value="RXK55230.1"/>
    <property type="molecule type" value="Genomic_DNA"/>
</dbReference>
<dbReference type="InterPro" id="IPR021889">
    <property type="entry name" value="DUF3500"/>
</dbReference>
<dbReference type="Proteomes" id="UP000290218">
    <property type="component" value="Unassembled WGS sequence"/>
</dbReference>
<keyword evidence="1" id="KW-0732">Signal</keyword>
<accession>A0A4Q1C8P8</accession>
<protein>
    <submittedName>
        <fullName evidence="2">DUF3500 domain-containing protein</fullName>
    </submittedName>
</protein>
<feature type="chain" id="PRO_5020569629" evidence="1">
    <location>
        <begin position="25"/>
        <end position="398"/>
    </location>
</feature>
<evidence type="ECO:0000313" key="2">
    <source>
        <dbReference type="EMBL" id="RXK55230.1"/>
    </source>
</evidence>
<dbReference type="RefSeq" id="WP_129046596.1">
    <property type="nucleotide sequence ID" value="NZ_SDHX01000001.1"/>
</dbReference>
<keyword evidence="3" id="KW-1185">Reference proteome</keyword>
<organism evidence="2 3">
    <name type="scientific">Oleiharenicola lentus</name>
    <dbReference type="NCBI Taxonomy" id="2508720"/>
    <lineage>
        <taxon>Bacteria</taxon>
        <taxon>Pseudomonadati</taxon>
        <taxon>Verrucomicrobiota</taxon>
        <taxon>Opitutia</taxon>
        <taxon>Opitutales</taxon>
        <taxon>Opitutaceae</taxon>
        <taxon>Oleiharenicola</taxon>
    </lineage>
</organism>